<dbReference type="PANTHER" id="PTHR10722">
    <property type="entry name" value="60S RIBOSOMAL PROTEIN L19"/>
    <property type="match status" value="1"/>
</dbReference>
<dbReference type="Proteomes" id="UP000626092">
    <property type="component" value="Unassembled WGS sequence"/>
</dbReference>
<dbReference type="GO" id="GO:0003729">
    <property type="term" value="F:mRNA binding"/>
    <property type="evidence" value="ECO:0007669"/>
    <property type="project" value="UniProtKB-ARBA"/>
</dbReference>
<feature type="compositionally biased region" description="Basic residues" evidence="5">
    <location>
        <begin position="57"/>
        <end position="83"/>
    </location>
</feature>
<feature type="compositionally biased region" description="Basic and acidic residues" evidence="5">
    <location>
        <begin position="302"/>
        <end position="316"/>
    </location>
</feature>
<reference evidence="7" key="1">
    <citation type="submission" date="2019-11" db="EMBL/GenBank/DDBJ databases">
        <authorList>
            <person name="Liu Y."/>
            <person name="Hou J."/>
            <person name="Li T.-Q."/>
            <person name="Guan C.-H."/>
            <person name="Wu X."/>
            <person name="Wu H.-Z."/>
            <person name="Ling F."/>
            <person name="Zhang R."/>
            <person name="Shi X.-G."/>
            <person name="Ren J.-P."/>
            <person name="Chen E.-F."/>
            <person name="Sun J.-M."/>
        </authorList>
    </citation>
    <scope>NUCLEOTIDE SEQUENCE</scope>
    <source>
        <strain evidence="7">Adult_tree_wgs_1</strain>
        <tissue evidence="7">Leaves</tissue>
    </source>
</reference>
<protein>
    <recommendedName>
        <fullName evidence="4">Ribosomal protein L19</fullName>
    </recommendedName>
</protein>
<evidence type="ECO:0000259" key="6">
    <source>
        <dbReference type="SMART" id="SM01416"/>
    </source>
</evidence>
<sequence>MVTLKLQKRLAASVLKCGRGKVWLDPNEGNEISMANSRQNVRKLVKDGFIIRKPTKIHSRSRARRMKEAKRKGRHSGYGKRKGTREARLPTKILWMRRMRVLRRLLRKYRESKKIDKHMYHDMYMKVKGNVFKNKRVLMESIHKSKAEKAREKTLSDQFEAKRAKNKASRERKFARREERLAQGPGEKAPQAPAAAAAPAAQPAQASKKSKKIPCNSFSKSMQDDAACCSARAIVNYPEWKEADVLSLTRKGEDHLSCVPRSECVKINLRKQDKPHEPAQKPNLQTPKPTRKGNDFLASDQFRLETHKTNDARKST</sequence>
<dbReference type="InterPro" id="IPR000196">
    <property type="entry name" value="Ribosomal_eL19_dom"/>
</dbReference>
<feature type="region of interest" description="Disordered" evidence="5">
    <location>
        <begin position="57"/>
        <end position="85"/>
    </location>
</feature>
<dbReference type="GO" id="GO:0003735">
    <property type="term" value="F:structural constituent of ribosome"/>
    <property type="evidence" value="ECO:0007669"/>
    <property type="project" value="InterPro"/>
</dbReference>
<dbReference type="Pfam" id="PF01280">
    <property type="entry name" value="Ribosomal_L19e"/>
    <property type="match status" value="1"/>
</dbReference>
<feature type="region of interest" description="Disordered" evidence="5">
    <location>
        <begin position="269"/>
        <end position="316"/>
    </location>
</feature>
<dbReference type="InterPro" id="IPR035970">
    <property type="entry name" value="60S_ribosomal_eL19_sf"/>
</dbReference>
<feature type="compositionally biased region" description="Low complexity" evidence="5">
    <location>
        <begin position="189"/>
        <end position="206"/>
    </location>
</feature>
<dbReference type="InterPro" id="IPR039547">
    <property type="entry name" value="Ribosomal_eL19"/>
</dbReference>
<gene>
    <name evidence="7" type="ORF">RHSIM_Rhsim13G0008300</name>
</gene>
<proteinExistence type="inferred from homology"/>
<dbReference type="GO" id="GO:0022625">
    <property type="term" value="C:cytosolic large ribosomal subunit"/>
    <property type="evidence" value="ECO:0007669"/>
    <property type="project" value="InterPro"/>
</dbReference>
<organism evidence="7 8">
    <name type="scientific">Rhododendron simsii</name>
    <name type="common">Sims's rhododendron</name>
    <dbReference type="NCBI Taxonomy" id="118357"/>
    <lineage>
        <taxon>Eukaryota</taxon>
        <taxon>Viridiplantae</taxon>
        <taxon>Streptophyta</taxon>
        <taxon>Embryophyta</taxon>
        <taxon>Tracheophyta</taxon>
        <taxon>Spermatophyta</taxon>
        <taxon>Magnoliopsida</taxon>
        <taxon>eudicotyledons</taxon>
        <taxon>Gunneridae</taxon>
        <taxon>Pentapetalae</taxon>
        <taxon>asterids</taxon>
        <taxon>Ericales</taxon>
        <taxon>Ericaceae</taxon>
        <taxon>Ericoideae</taxon>
        <taxon>Rhodoreae</taxon>
        <taxon>Rhododendron</taxon>
    </lineage>
</organism>
<dbReference type="InterPro" id="IPR023638">
    <property type="entry name" value="Ribosomal_eL19_CS"/>
</dbReference>
<keyword evidence="2 4" id="KW-0689">Ribosomal protein</keyword>
<evidence type="ECO:0000313" key="7">
    <source>
        <dbReference type="EMBL" id="KAF7121153.1"/>
    </source>
</evidence>
<dbReference type="InterPro" id="IPR057260">
    <property type="entry name" value="Ribosomal_L19e_C"/>
</dbReference>
<comment type="similarity">
    <text evidence="1 4">Belongs to the eukaryotic ribosomal protein eL19 family.</text>
</comment>
<comment type="caution">
    <text evidence="7">The sequence shown here is derived from an EMBL/GenBank/DDBJ whole genome shotgun (WGS) entry which is preliminary data.</text>
</comment>
<keyword evidence="3 4" id="KW-0687">Ribonucleoprotein</keyword>
<dbReference type="InterPro" id="IPR015972">
    <property type="entry name" value="Ribosomal_eL19_dom1"/>
</dbReference>
<evidence type="ECO:0000256" key="1">
    <source>
        <dbReference type="ARBA" id="ARBA00011082"/>
    </source>
</evidence>
<dbReference type="FunFam" id="1.10.1650.10:FF:000001">
    <property type="entry name" value="Ribosomal protein L19"/>
    <property type="match status" value="1"/>
</dbReference>
<dbReference type="InterPro" id="IPR033935">
    <property type="entry name" value="Ribosomal_eL19_euk"/>
</dbReference>
<dbReference type="OrthoDB" id="5407653at2759"/>
<dbReference type="HAMAP" id="MF_01475">
    <property type="entry name" value="Ribosomal_eL19"/>
    <property type="match status" value="1"/>
</dbReference>
<feature type="compositionally biased region" description="Basic and acidic residues" evidence="5">
    <location>
        <begin position="270"/>
        <end position="279"/>
    </location>
</feature>
<dbReference type="NCBIfam" id="NF006343">
    <property type="entry name" value="PRK08570.1"/>
    <property type="match status" value="1"/>
</dbReference>
<dbReference type="EMBL" id="WJXA01000013">
    <property type="protein sequence ID" value="KAF7121153.1"/>
    <property type="molecule type" value="Genomic_DNA"/>
</dbReference>
<evidence type="ECO:0000256" key="4">
    <source>
        <dbReference type="RuleBase" id="RU000574"/>
    </source>
</evidence>
<dbReference type="GO" id="GO:0006412">
    <property type="term" value="P:translation"/>
    <property type="evidence" value="ECO:0007669"/>
    <property type="project" value="InterPro"/>
</dbReference>
<dbReference type="Gene3D" id="1.10.1200.240">
    <property type="match status" value="1"/>
</dbReference>
<dbReference type="CDD" id="cd01417">
    <property type="entry name" value="Ribosomal_L19e_E"/>
    <property type="match status" value="1"/>
</dbReference>
<feature type="compositionally biased region" description="Basic and acidic residues" evidence="5">
    <location>
        <begin position="144"/>
        <end position="181"/>
    </location>
</feature>
<dbReference type="PROSITE" id="PS00526">
    <property type="entry name" value="RIBOSOMAL_L19E"/>
    <property type="match status" value="1"/>
</dbReference>
<dbReference type="InterPro" id="IPR057259">
    <property type="entry name" value="Ribosomal_L19e"/>
</dbReference>
<dbReference type="SMART" id="SM01416">
    <property type="entry name" value="Ribosomal_L19e"/>
    <property type="match status" value="1"/>
</dbReference>
<feature type="region of interest" description="Disordered" evidence="5">
    <location>
        <begin position="144"/>
        <end position="211"/>
    </location>
</feature>
<feature type="domain" description="Large ribosomal subunit protein eL19" evidence="6">
    <location>
        <begin position="3"/>
        <end position="146"/>
    </location>
</feature>
<dbReference type="AlphaFoldDB" id="A0A834L858"/>
<evidence type="ECO:0000313" key="8">
    <source>
        <dbReference type="Proteomes" id="UP000626092"/>
    </source>
</evidence>
<accession>A0A834L858</accession>
<evidence type="ECO:0000256" key="3">
    <source>
        <dbReference type="ARBA" id="ARBA00023274"/>
    </source>
</evidence>
<dbReference type="Gene3D" id="1.10.1650.10">
    <property type="match status" value="1"/>
</dbReference>
<name>A0A834L858_RHOSS</name>
<evidence type="ECO:0000256" key="5">
    <source>
        <dbReference type="SAM" id="MobiDB-lite"/>
    </source>
</evidence>
<dbReference type="SUPFAM" id="SSF48140">
    <property type="entry name" value="Ribosomal protein L19 (L19e)"/>
    <property type="match status" value="1"/>
</dbReference>
<keyword evidence="8" id="KW-1185">Reference proteome</keyword>
<dbReference type="FunFam" id="1.10.1200.240:FF:000001">
    <property type="entry name" value="Ribosomal protein L19"/>
    <property type="match status" value="1"/>
</dbReference>
<evidence type="ECO:0000256" key="2">
    <source>
        <dbReference type="ARBA" id="ARBA00022980"/>
    </source>
</evidence>
<dbReference type="Pfam" id="PF25476">
    <property type="entry name" value="Ribosomal_L19e_C"/>
    <property type="match status" value="1"/>
</dbReference>